<dbReference type="SUPFAM" id="SSF55347">
    <property type="entry name" value="Glyceraldehyde-3-phosphate dehydrogenase-like, C-terminal domain"/>
    <property type="match status" value="1"/>
</dbReference>
<keyword evidence="1 4" id="KW-0560">Oxidoreductase</keyword>
<dbReference type="InterPro" id="IPR020831">
    <property type="entry name" value="GlycerAld/Erythrose_P_DH"/>
</dbReference>
<dbReference type="RefSeq" id="WP_190302449.1">
    <property type="nucleotide sequence ID" value="NZ_JACOIJ010000022.1"/>
</dbReference>
<name>A0ABR7YFY3_9SPHI</name>
<evidence type="ECO:0000259" key="3">
    <source>
        <dbReference type="SMART" id="SM00846"/>
    </source>
</evidence>
<protein>
    <submittedName>
        <fullName evidence="4">Glyceraldehyde-3-phosphate dehydrogenase</fullName>
        <ecNumber evidence="4">1.2.1.12</ecNumber>
    </submittedName>
</protein>
<evidence type="ECO:0000256" key="1">
    <source>
        <dbReference type="ARBA" id="ARBA00023002"/>
    </source>
</evidence>
<dbReference type="GO" id="GO:0004365">
    <property type="term" value="F:glyceraldehyde-3-phosphate dehydrogenase (NAD+) (phosphorylating) activity"/>
    <property type="evidence" value="ECO:0007669"/>
    <property type="project" value="UniProtKB-EC"/>
</dbReference>
<dbReference type="PROSITE" id="PS00071">
    <property type="entry name" value="GAPDH"/>
    <property type="match status" value="1"/>
</dbReference>
<dbReference type="InterPro" id="IPR020828">
    <property type="entry name" value="GlycerAld_3-P_DH_NAD(P)-bd"/>
</dbReference>
<organism evidence="4 5">
    <name type="scientific">Sphingobacterium litopenaei</name>
    <dbReference type="NCBI Taxonomy" id="2763500"/>
    <lineage>
        <taxon>Bacteria</taxon>
        <taxon>Pseudomonadati</taxon>
        <taxon>Bacteroidota</taxon>
        <taxon>Sphingobacteriia</taxon>
        <taxon>Sphingobacteriales</taxon>
        <taxon>Sphingobacteriaceae</taxon>
        <taxon>Sphingobacterium</taxon>
    </lineage>
</organism>
<dbReference type="InterPro" id="IPR036291">
    <property type="entry name" value="NAD(P)-bd_dom_sf"/>
</dbReference>
<dbReference type="Gene3D" id="3.30.360.10">
    <property type="entry name" value="Dihydrodipicolinate Reductase, domain 2"/>
    <property type="match status" value="1"/>
</dbReference>
<dbReference type="SUPFAM" id="SSF51735">
    <property type="entry name" value="NAD(P)-binding Rossmann-fold domains"/>
    <property type="match status" value="1"/>
</dbReference>
<dbReference type="Pfam" id="PF00044">
    <property type="entry name" value="Gp_dh_N"/>
    <property type="match status" value="1"/>
</dbReference>
<dbReference type="SMART" id="SM00846">
    <property type="entry name" value="Gp_dh_N"/>
    <property type="match status" value="1"/>
</dbReference>
<dbReference type="PANTHER" id="PTHR43454">
    <property type="entry name" value="GLYCERALDEHYDE-3-PHOSPHATE DEHYDROGENASE"/>
    <property type="match status" value="1"/>
</dbReference>
<reference evidence="4 5" key="1">
    <citation type="submission" date="2020-08" db="EMBL/GenBank/DDBJ databases">
        <title>Sphingobacterium sp. DN04309 isolated from aquaculture water.</title>
        <authorList>
            <person name="Zhang M."/>
        </authorList>
    </citation>
    <scope>NUCLEOTIDE SEQUENCE [LARGE SCALE GENOMIC DNA]</scope>
    <source>
        <strain evidence="4 5">DN04309</strain>
    </source>
</reference>
<proteinExistence type="inferred from homology"/>
<dbReference type="EMBL" id="JACOIJ010000022">
    <property type="protein sequence ID" value="MBD1430190.1"/>
    <property type="molecule type" value="Genomic_DNA"/>
</dbReference>
<dbReference type="PANTHER" id="PTHR43454:SF1">
    <property type="entry name" value="GLYCERALDEHYDE 3-PHOSPHATE DEHYDROGENASE NAD(P) BINDING DOMAIN-CONTAINING PROTEIN"/>
    <property type="match status" value="1"/>
</dbReference>
<accession>A0ABR7YFY3</accession>
<dbReference type="InterPro" id="IPR020830">
    <property type="entry name" value="GlycerAld_3-P_DH_AS"/>
</dbReference>
<evidence type="ECO:0000313" key="4">
    <source>
        <dbReference type="EMBL" id="MBD1430190.1"/>
    </source>
</evidence>
<dbReference type="Pfam" id="PF02800">
    <property type="entry name" value="Gp_dh_C"/>
    <property type="match status" value="1"/>
</dbReference>
<dbReference type="Proteomes" id="UP000651271">
    <property type="component" value="Unassembled WGS sequence"/>
</dbReference>
<keyword evidence="5" id="KW-1185">Reference proteome</keyword>
<evidence type="ECO:0000313" key="5">
    <source>
        <dbReference type="Proteomes" id="UP000651271"/>
    </source>
</evidence>
<feature type="domain" description="Glyceraldehyde 3-phosphate dehydrogenase NAD(P) binding" evidence="3">
    <location>
        <begin position="116"/>
        <end position="277"/>
    </location>
</feature>
<dbReference type="Gene3D" id="3.40.50.720">
    <property type="entry name" value="NAD(P)-binding Rossmann-like Domain"/>
    <property type="match status" value="1"/>
</dbReference>
<evidence type="ECO:0000256" key="2">
    <source>
        <dbReference type="RuleBase" id="RU000397"/>
    </source>
</evidence>
<dbReference type="EC" id="1.2.1.12" evidence="4"/>
<gene>
    <name evidence="4" type="ORF">H8B04_11540</name>
</gene>
<dbReference type="NCBIfam" id="NF006139">
    <property type="entry name" value="PRK08289.1"/>
    <property type="match status" value="1"/>
</dbReference>
<sequence>MIQYKNQQQECLTVNLLANMLWKDRNVLCLYHGYSLVNEKIDFLLNFHRDPIYPAKSYNLNAILDILKDLIQLPELPGVIDIGELKESFPKEQAITKESLISKLWYLHLNNNKEAKDVILYGFGRIGRLLARELCTDPALKIKLNLRAVVTRDPIDIKYLKKRASLLQKDSIHGSFRGVIDIDEQSHSIIVNGKPIRFINANDPQEIDYSMLDIKDAILVDNTGQFRDLKSLSMHLRLGIESVILTAPGKDIPNIVFGINHNIATDTLSPIYSTASCTTNAISPVLNLIQQEFGIIKGHIETIHAYTNDQNLVDNMHAKNRRGRAAALNMVITETGAGAAVSKIIPVLKDKLTSNAIRVPVSNGSLAILILELNKKTTVSEVHSLIMRSAATPSKHKQIDLSFDEDLVSSDIVGLSPSGIVDGCATHISHDGHTLTLYVWYDNEYGYSMQVLGFACWLSTSSIQRPLLGDNEVIKQGVSQETVTF</sequence>
<dbReference type="PRINTS" id="PR00078">
    <property type="entry name" value="G3PDHDRGNASE"/>
</dbReference>
<dbReference type="CDD" id="cd05214">
    <property type="entry name" value="GAPDH_I_N"/>
    <property type="match status" value="1"/>
</dbReference>
<dbReference type="InterPro" id="IPR020829">
    <property type="entry name" value="GlycerAld_3-P_DH_cat"/>
</dbReference>
<comment type="caution">
    <text evidence="4">The sequence shown here is derived from an EMBL/GenBank/DDBJ whole genome shotgun (WGS) entry which is preliminary data.</text>
</comment>
<comment type="similarity">
    <text evidence="2">Belongs to the glyceraldehyde-3-phosphate dehydrogenase family.</text>
</comment>